<dbReference type="AlphaFoldDB" id="A0A226DXT1"/>
<evidence type="ECO:0000313" key="3">
    <source>
        <dbReference type="EMBL" id="OXA49870.1"/>
    </source>
</evidence>
<dbReference type="EMBL" id="LNIX01000010">
    <property type="protein sequence ID" value="OXA49870.1"/>
    <property type="molecule type" value="Genomic_DNA"/>
</dbReference>
<gene>
    <name evidence="3" type="ORF">Fcan01_15658</name>
</gene>
<keyword evidence="4" id="KW-1185">Reference proteome</keyword>
<reference evidence="3 4" key="1">
    <citation type="submission" date="2015-12" db="EMBL/GenBank/DDBJ databases">
        <title>The genome of Folsomia candida.</title>
        <authorList>
            <person name="Faddeeva A."/>
            <person name="Derks M.F."/>
            <person name="Anvar Y."/>
            <person name="Smit S."/>
            <person name="Van Straalen N."/>
            <person name="Roelofs D."/>
        </authorList>
    </citation>
    <scope>NUCLEOTIDE SEQUENCE [LARGE SCALE GENOMIC DNA]</scope>
    <source>
        <strain evidence="3 4">VU population</strain>
        <tissue evidence="3">Whole body</tissue>
    </source>
</reference>
<keyword evidence="1" id="KW-0812">Transmembrane</keyword>
<proteinExistence type="predicted"/>
<evidence type="ECO:0000313" key="4">
    <source>
        <dbReference type="Proteomes" id="UP000198287"/>
    </source>
</evidence>
<name>A0A226DXT1_FOLCA</name>
<dbReference type="Proteomes" id="UP000198287">
    <property type="component" value="Unassembled WGS sequence"/>
</dbReference>
<comment type="caution">
    <text evidence="3">The sequence shown here is derived from an EMBL/GenBank/DDBJ whole genome shotgun (WGS) entry which is preliminary data.</text>
</comment>
<dbReference type="PROSITE" id="PS50940">
    <property type="entry name" value="CHIT_BIND_II"/>
    <property type="match status" value="1"/>
</dbReference>
<sequence>MIRVIRKTLAMLIPTSFYTVIILLLLTVNTSEVNSELRDHISIKNYLNGGCDSYQECEQYESDSFTATTQPCVEKKCPTNHVSNPLFGNEKYHHEWTKDICISRWILRTSCLDTVRKGVRPIHCLDYGPKFQVFGDLDDCKKFRVCTRLDNGKWNVDTHTCLEGMAFNKLASAKATVAQVTRPYHAYCVREDVANPIHCAVETHSLSIFKSRGTYGTCQKPGQVFPDAGTPGSCVNYVKCKWQKDDGGWEVDKFTCSNLQVYSPLDEKCVATDAMNAPRCEIPKSSNYKNGKIGDAKNICKKEGEMVVRLENSVDWDCISYYECALGKDDKKEWAFREGKCRKDMLFNSEEGKCQHTHGEKGPKCLVPYSVSKWNKGIFD</sequence>
<feature type="transmembrane region" description="Helical" evidence="1">
    <location>
        <begin position="9"/>
        <end position="28"/>
    </location>
</feature>
<organism evidence="3 4">
    <name type="scientific">Folsomia candida</name>
    <name type="common">Springtail</name>
    <dbReference type="NCBI Taxonomy" id="158441"/>
    <lineage>
        <taxon>Eukaryota</taxon>
        <taxon>Metazoa</taxon>
        <taxon>Ecdysozoa</taxon>
        <taxon>Arthropoda</taxon>
        <taxon>Hexapoda</taxon>
        <taxon>Collembola</taxon>
        <taxon>Entomobryomorpha</taxon>
        <taxon>Isotomoidea</taxon>
        <taxon>Isotomidae</taxon>
        <taxon>Proisotominae</taxon>
        <taxon>Folsomia</taxon>
    </lineage>
</organism>
<accession>A0A226DXT1</accession>
<evidence type="ECO:0000256" key="1">
    <source>
        <dbReference type="SAM" id="Phobius"/>
    </source>
</evidence>
<protein>
    <recommendedName>
        <fullName evidence="2">Chitin-binding type-2 domain-containing protein</fullName>
    </recommendedName>
</protein>
<dbReference type="GO" id="GO:0005576">
    <property type="term" value="C:extracellular region"/>
    <property type="evidence" value="ECO:0007669"/>
    <property type="project" value="InterPro"/>
</dbReference>
<keyword evidence="1" id="KW-0472">Membrane</keyword>
<keyword evidence="1" id="KW-1133">Transmembrane helix</keyword>
<dbReference type="InterPro" id="IPR002557">
    <property type="entry name" value="Chitin-bd_dom"/>
</dbReference>
<evidence type="ECO:0000259" key="2">
    <source>
        <dbReference type="PROSITE" id="PS50940"/>
    </source>
</evidence>
<dbReference type="GO" id="GO:0008061">
    <property type="term" value="F:chitin binding"/>
    <property type="evidence" value="ECO:0007669"/>
    <property type="project" value="InterPro"/>
</dbReference>
<feature type="domain" description="Chitin-binding type-2" evidence="2">
    <location>
        <begin position="297"/>
        <end position="367"/>
    </location>
</feature>